<evidence type="ECO:0000259" key="1">
    <source>
        <dbReference type="Pfam" id="PF03372"/>
    </source>
</evidence>
<evidence type="ECO:0000313" key="3">
    <source>
        <dbReference type="Proteomes" id="UP000678393"/>
    </source>
</evidence>
<evidence type="ECO:0000313" key="2">
    <source>
        <dbReference type="EMBL" id="CAG5122788.1"/>
    </source>
</evidence>
<dbReference type="SUPFAM" id="SSF56219">
    <property type="entry name" value="DNase I-like"/>
    <property type="match status" value="1"/>
</dbReference>
<dbReference type="AlphaFoldDB" id="A0A8S3Z388"/>
<feature type="domain" description="Endonuclease/exonuclease/phosphatase" evidence="1">
    <location>
        <begin position="49"/>
        <end position="260"/>
    </location>
</feature>
<organism evidence="2 3">
    <name type="scientific">Candidula unifasciata</name>
    <dbReference type="NCBI Taxonomy" id="100452"/>
    <lineage>
        <taxon>Eukaryota</taxon>
        <taxon>Metazoa</taxon>
        <taxon>Spiralia</taxon>
        <taxon>Lophotrochozoa</taxon>
        <taxon>Mollusca</taxon>
        <taxon>Gastropoda</taxon>
        <taxon>Heterobranchia</taxon>
        <taxon>Euthyneura</taxon>
        <taxon>Panpulmonata</taxon>
        <taxon>Eupulmonata</taxon>
        <taxon>Stylommatophora</taxon>
        <taxon>Helicina</taxon>
        <taxon>Helicoidea</taxon>
        <taxon>Geomitridae</taxon>
        <taxon>Candidula</taxon>
    </lineage>
</organism>
<dbReference type="InterPro" id="IPR005135">
    <property type="entry name" value="Endo/exonuclease/phosphatase"/>
</dbReference>
<dbReference type="Pfam" id="PF03372">
    <property type="entry name" value="Exo_endo_phos"/>
    <property type="match status" value="1"/>
</dbReference>
<keyword evidence="3" id="KW-1185">Reference proteome</keyword>
<dbReference type="InterPro" id="IPR036691">
    <property type="entry name" value="Endo/exonu/phosph_ase_sf"/>
</dbReference>
<sequence>MPVVNTNREETNPLLTRVEHNDECALNSPERTHSDIAYLKSRKRCLRIGTWNVRTLYQVGKFDCLISEAKNMNLDILGVSETRWTEASCLKRDDYIFIISGGEHHERGVGMLMKRNLEKFISGFWAHNDRIILIKIKARPFDIAIIQTYAPTTDYSDEHLEEYYEELQKTLKVVKPSEVLIVMGDLNAKVGKKKQKHIVGQFGMGSRNDRGHRLIQFCEENQLIICNTFFQHPPRKLFTWKSPGDINRNQIDYVMIRDRFKNNIKKAKTYPGADINSDHNPVVIKIQIKLKNTGIRTQRSPHIDISALKQPEISQQYLVGVKKKI</sequence>
<dbReference type="EMBL" id="CAJHNH020001368">
    <property type="protein sequence ID" value="CAG5122788.1"/>
    <property type="molecule type" value="Genomic_DNA"/>
</dbReference>
<dbReference type="PANTHER" id="PTHR23227">
    <property type="entry name" value="BUCENTAUR RELATED"/>
    <property type="match status" value="1"/>
</dbReference>
<gene>
    <name evidence="2" type="ORF">CUNI_LOCUS8346</name>
</gene>
<dbReference type="Gene3D" id="3.60.10.10">
    <property type="entry name" value="Endonuclease/exonuclease/phosphatase"/>
    <property type="match status" value="1"/>
</dbReference>
<dbReference type="CDD" id="cd09076">
    <property type="entry name" value="L1-EN"/>
    <property type="match status" value="1"/>
</dbReference>
<protein>
    <recommendedName>
        <fullName evidence="1">Endonuclease/exonuclease/phosphatase domain-containing protein</fullName>
    </recommendedName>
</protein>
<dbReference type="Proteomes" id="UP000678393">
    <property type="component" value="Unassembled WGS sequence"/>
</dbReference>
<proteinExistence type="predicted"/>
<accession>A0A8S3Z388</accession>
<reference evidence="2" key="1">
    <citation type="submission" date="2021-04" db="EMBL/GenBank/DDBJ databases">
        <authorList>
            <consortium name="Molecular Ecology Group"/>
        </authorList>
    </citation>
    <scope>NUCLEOTIDE SEQUENCE</scope>
</reference>
<dbReference type="InterPro" id="IPR027124">
    <property type="entry name" value="Swc5/CFDP1/2"/>
</dbReference>
<dbReference type="OrthoDB" id="10030815at2759"/>
<comment type="caution">
    <text evidence="2">The sequence shown here is derived from an EMBL/GenBank/DDBJ whole genome shotgun (WGS) entry which is preliminary data.</text>
</comment>
<dbReference type="GO" id="GO:0003824">
    <property type="term" value="F:catalytic activity"/>
    <property type="evidence" value="ECO:0007669"/>
    <property type="project" value="InterPro"/>
</dbReference>
<name>A0A8S3Z388_9EUPU</name>
<dbReference type="PANTHER" id="PTHR23227:SF67">
    <property type="entry name" value="CRANIOFACIAL DEVELOPMENT PROTEIN 2-LIKE"/>
    <property type="match status" value="1"/>
</dbReference>